<reference evidence="1 2" key="1">
    <citation type="submission" date="2022-02" db="EMBL/GenBank/DDBJ databases">
        <title>Genome of Erysipelotrichaceae sp. nov. NSJ-176 isolated from human feces.</title>
        <authorList>
            <person name="Abdugheni R."/>
        </authorList>
    </citation>
    <scope>NUCLEOTIDE SEQUENCE [LARGE SCALE GENOMIC DNA]</scope>
    <source>
        <strain evidence="1 2">NSJ-176</strain>
    </source>
</reference>
<protein>
    <recommendedName>
        <fullName evidence="3">Transposase</fullName>
    </recommendedName>
</protein>
<evidence type="ECO:0000313" key="1">
    <source>
        <dbReference type="EMBL" id="MCH4287627.1"/>
    </source>
</evidence>
<comment type="caution">
    <text evidence="1">The sequence shown here is derived from an EMBL/GenBank/DDBJ whole genome shotgun (WGS) entry which is preliminary data.</text>
</comment>
<gene>
    <name evidence="1" type="ORF">LQE99_21115</name>
</gene>
<name>A0ABS9RD93_9FIRM</name>
<organism evidence="1 2">
    <name type="scientific">Amedibacillus hominis</name>
    <dbReference type="NCBI Taxonomy" id="2897776"/>
    <lineage>
        <taxon>Bacteria</taxon>
        <taxon>Bacillati</taxon>
        <taxon>Bacillota</taxon>
        <taxon>Erysipelotrichia</taxon>
        <taxon>Erysipelotrichales</taxon>
        <taxon>Erysipelotrichaceae</taxon>
        <taxon>Amedibacillus</taxon>
    </lineage>
</organism>
<dbReference type="RefSeq" id="WP_207732776.1">
    <property type="nucleotide sequence ID" value="NZ_JAKVPQ010000030.1"/>
</dbReference>
<dbReference type="Proteomes" id="UP001202402">
    <property type="component" value="Unassembled WGS sequence"/>
</dbReference>
<keyword evidence="2" id="KW-1185">Reference proteome</keyword>
<evidence type="ECO:0000313" key="2">
    <source>
        <dbReference type="Proteomes" id="UP001202402"/>
    </source>
</evidence>
<dbReference type="EMBL" id="JAKVPQ010000030">
    <property type="protein sequence ID" value="MCH4287627.1"/>
    <property type="molecule type" value="Genomic_DNA"/>
</dbReference>
<sequence length="114" mass="13318">MKYNKLDLNERLLGDDFIVYDWKEDDYKIIIYLKATSHKDICPVCGHPVCDLHNTYHRKIQTYPIRGKCVCKRQESRKRMACESQKIKIASRDIVSAYAAVLNEILPKCMYTGS</sequence>
<evidence type="ECO:0008006" key="3">
    <source>
        <dbReference type="Google" id="ProtNLM"/>
    </source>
</evidence>
<proteinExistence type="predicted"/>
<accession>A0ABS9RD93</accession>